<dbReference type="AlphaFoldDB" id="W1NCZ9"/>
<name>W1NCZ9_9GAMM</name>
<dbReference type="GO" id="GO:0005737">
    <property type="term" value="C:cytoplasm"/>
    <property type="evidence" value="ECO:0007669"/>
    <property type="project" value="InterPro"/>
</dbReference>
<feature type="chain" id="PRO_5004806444" description="Proline iminopeptidase" evidence="2">
    <location>
        <begin position="33"/>
        <end position="521"/>
    </location>
</feature>
<dbReference type="InterPro" id="IPR029058">
    <property type="entry name" value="AB_hydrolase_fold"/>
</dbReference>
<dbReference type="Pfam" id="PF08386">
    <property type="entry name" value="Abhydrolase_4"/>
    <property type="match status" value="1"/>
</dbReference>
<gene>
    <name evidence="5" type="ORF">BJB45_17780</name>
</gene>
<dbReference type="InterPro" id="IPR000073">
    <property type="entry name" value="AB_hydrolase_1"/>
</dbReference>
<protein>
    <recommendedName>
        <fullName evidence="1">Proline iminopeptidase</fullName>
    </recommendedName>
</protein>
<evidence type="ECO:0000256" key="1">
    <source>
        <dbReference type="ARBA" id="ARBA00021843"/>
    </source>
</evidence>
<dbReference type="InterPro" id="IPR013595">
    <property type="entry name" value="Pept_S33_TAP-like_C"/>
</dbReference>
<dbReference type="GO" id="GO:0004177">
    <property type="term" value="F:aminopeptidase activity"/>
    <property type="evidence" value="ECO:0007669"/>
    <property type="project" value="UniProtKB-EC"/>
</dbReference>
<dbReference type="Gene3D" id="3.40.50.1820">
    <property type="entry name" value="alpha/beta hydrolase"/>
    <property type="match status" value="1"/>
</dbReference>
<comment type="caution">
    <text evidence="5">The sequence shown here is derived from an EMBL/GenBank/DDBJ whole genome shotgun (WGS) entry which is preliminary data.</text>
</comment>
<dbReference type="GO" id="GO:0006508">
    <property type="term" value="P:proteolysis"/>
    <property type="evidence" value="ECO:0007669"/>
    <property type="project" value="InterPro"/>
</dbReference>
<dbReference type="STRING" id="1178482.AR456_12130"/>
<dbReference type="PATRIC" id="fig|1178482.3.peg.159"/>
<dbReference type="PANTHER" id="PTHR43722">
    <property type="entry name" value="PROLINE IMINOPEPTIDASE"/>
    <property type="match status" value="1"/>
</dbReference>
<evidence type="ECO:0000313" key="6">
    <source>
        <dbReference type="Proteomes" id="UP000019113"/>
    </source>
</evidence>
<dbReference type="SUPFAM" id="SSF53474">
    <property type="entry name" value="alpha/beta-Hydrolases"/>
    <property type="match status" value="1"/>
</dbReference>
<evidence type="ECO:0000313" key="5">
    <source>
        <dbReference type="EMBL" id="ERL53126.1"/>
    </source>
</evidence>
<dbReference type="Pfam" id="PF00561">
    <property type="entry name" value="Abhydrolase_1"/>
    <property type="match status" value="1"/>
</dbReference>
<dbReference type="PANTHER" id="PTHR43722:SF1">
    <property type="entry name" value="PROLINE IMINOPEPTIDASE"/>
    <property type="match status" value="1"/>
</dbReference>
<dbReference type="eggNOG" id="COG0596">
    <property type="taxonomic scope" value="Bacteria"/>
</dbReference>
<feature type="domain" description="AB hydrolase-1" evidence="3">
    <location>
        <begin position="100"/>
        <end position="250"/>
    </location>
</feature>
<dbReference type="RefSeq" id="WP_021817108.1">
    <property type="nucleotide sequence ID" value="NZ_AVBC01000011.1"/>
</dbReference>
<evidence type="ECO:0000256" key="2">
    <source>
        <dbReference type="SAM" id="SignalP"/>
    </source>
</evidence>
<reference evidence="5 6" key="1">
    <citation type="submission" date="2013-08" db="EMBL/GenBank/DDBJ databases">
        <title>draft genome of Halomonas huanghegensis, strain BJGMM-B45T.</title>
        <authorList>
            <person name="Miao C."/>
            <person name="Wan Y."/>
            <person name="Jin W."/>
        </authorList>
    </citation>
    <scope>NUCLEOTIDE SEQUENCE [LARGE SCALE GENOMIC DNA]</scope>
    <source>
        <strain evidence="5 6">BJGMM-B45</strain>
    </source>
</reference>
<dbReference type="PROSITE" id="PS51257">
    <property type="entry name" value="PROKAR_LIPOPROTEIN"/>
    <property type="match status" value="1"/>
</dbReference>
<sequence>MHTPRWWHRSQQGKYLVGAASAFLLACSTANAQSSSSEEIPRLESTQCVTDALTALNAECYTFHGYENWDEPGDNLIEIPVAVIEPQHGESQSDETQDVPVFFFPGGPGYSSLGNQDYIEQLRKDIGNRTLVTMDHRGYVNAKPALECPDYADVSPYHNIIHTPAITSSLKPMERLETITSAVEDCYQKLSDEGIDVAQYNQYSVSRDVEEIRKLLDYDEIDAFGSSTGSGTVVSFIQYYPDSVRSAILGWPWFSHLRNRPPVDEFYTAKQTFTDTLALCAAEDKACRDMLPNWLLAIDQARRSLDARPYIVDVEDDAGHSETLYFDGAAFLDTLYLMLPADYAELPSLVADIKAGDYTRLRDFFLIDDYSAETEAPNYALGYFLAHVCGDMGSNRPSRADSIAAVQREPAILGFEPPWVCGWWGKDGDVPSEHNVPPESDTPALAIHGQMDPCCGTRWSDQLRRTMPNVQAVEYQGLGHNPVNECRSTMIQAFLDDPMATVDDSCRQEVALEPWVIEPPQ</sequence>
<proteinExistence type="predicted"/>
<dbReference type="InterPro" id="IPR005944">
    <property type="entry name" value="Pro_iminopeptidase"/>
</dbReference>
<feature type="signal peptide" evidence="2">
    <location>
        <begin position="1"/>
        <end position="32"/>
    </location>
</feature>
<keyword evidence="6" id="KW-1185">Reference proteome</keyword>
<dbReference type="EMBL" id="AVBC01000011">
    <property type="protein sequence ID" value="ERL53126.1"/>
    <property type="molecule type" value="Genomic_DNA"/>
</dbReference>
<evidence type="ECO:0000259" key="4">
    <source>
        <dbReference type="Pfam" id="PF08386"/>
    </source>
</evidence>
<organism evidence="5 6">
    <name type="scientific">Halomonas huangheensis</name>
    <dbReference type="NCBI Taxonomy" id="1178482"/>
    <lineage>
        <taxon>Bacteria</taxon>
        <taxon>Pseudomonadati</taxon>
        <taxon>Pseudomonadota</taxon>
        <taxon>Gammaproteobacteria</taxon>
        <taxon>Oceanospirillales</taxon>
        <taxon>Halomonadaceae</taxon>
        <taxon>Halomonas</taxon>
    </lineage>
</organism>
<keyword evidence="2" id="KW-0732">Signal</keyword>
<feature type="domain" description="Peptidase S33 tripeptidyl aminopeptidase-like C-terminal" evidence="4">
    <location>
        <begin position="420"/>
        <end position="503"/>
    </location>
</feature>
<accession>W1NCZ9</accession>
<dbReference type="Proteomes" id="UP000019113">
    <property type="component" value="Unassembled WGS sequence"/>
</dbReference>
<evidence type="ECO:0000259" key="3">
    <source>
        <dbReference type="Pfam" id="PF00561"/>
    </source>
</evidence>